<reference evidence="1 2" key="1">
    <citation type="submission" date="2021-06" db="EMBL/GenBank/DDBJ databases">
        <title>Caerostris extrusa draft genome.</title>
        <authorList>
            <person name="Kono N."/>
            <person name="Arakawa K."/>
        </authorList>
    </citation>
    <scope>NUCLEOTIDE SEQUENCE [LARGE SCALE GENOMIC DNA]</scope>
</reference>
<dbReference type="Proteomes" id="UP001054945">
    <property type="component" value="Unassembled WGS sequence"/>
</dbReference>
<name>A0AAV4M4J2_CAEEX</name>
<organism evidence="1 2">
    <name type="scientific">Caerostris extrusa</name>
    <name type="common">Bark spider</name>
    <name type="synonym">Caerostris bankana</name>
    <dbReference type="NCBI Taxonomy" id="172846"/>
    <lineage>
        <taxon>Eukaryota</taxon>
        <taxon>Metazoa</taxon>
        <taxon>Ecdysozoa</taxon>
        <taxon>Arthropoda</taxon>
        <taxon>Chelicerata</taxon>
        <taxon>Arachnida</taxon>
        <taxon>Araneae</taxon>
        <taxon>Araneomorphae</taxon>
        <taxon>Entelegynae</taxon>
        <taxon>Araneoidea</taxon>
        <taxon>Araneidae</taxon>
        <taxon>Caerostris</taxon>
    </lineage>
</organism>
<dbReference type="AlphaFoldDB" id="A0AAV4M4J2"/>
<comment type="caution">
    <text evidence="1">The sequence shown here is derived from an EMBL/GenBank/DDBJ whole genome shotgun (WGS) entry which is preliminary data.</text>
</comment>
<evidence type="ECO:0000313" key="1">
    <source>
        <dbReference type="EMBL" id="GIX66750.1"/>
    </source>
</evidence>
<sequence>MLKKKKKKPTDANIEREKSVAIASEWECESTKALPEIPGTILGKHFLLTCLAFCKYFSFFETHAEWNGGKRMR</sequence>
<gene>
    <name evidence="1" type="ORF">CEXT_258621</name>
</gene>
<proteinExistence type="predicted"/>
<dbReference type="EMBL" id="BPLR01019338">
    <property type="protein sequence ID" value="GIX66750.1"/>
    <property type="molecule type" value="Genomic_DNA"/>
</dbReference>
<accession>A0AAV4M4J2</accession>
<protein>
    <submittedName>
        <fullName evidence="1">Uncharacterized protein</fullName>
    </submittedName>
</protein>
<keyword evidence="2" id="KW-1185">Reference proteome</keyword>
<evidence type="ECO:0000313" key="2">
    <source>
        <dbReference type="Proteomes" id="UP001054945"/>
    </source>
</evidence>